<dbReference type="GO" id="GO:0046872">
    <property type="term" value="F:metal ion binding"/>
    <property type="evidence" value="ECO:0007669"/>
    <property type="project" value="UniProtKB-UniRule"/>
</dbReference>
<comment type="caution">
    <text evidence="9">The sequence shown here is derived from an EMBL/GenBank/DDBJ whole genome shotgun (WGS) entry which is preliminary data.</text>
</comment>
<dbReference type="CDD" id="cd01086">
    <property type="entry name" value="MetAP1"/>
    <property type="match status" value="1"/>
</dbReference>
<dbReference type="PROSITE" id="PS00680">
    <property type="entry name" value="MAP_1"/>
    <property type="match status" value="1"/>
</dbReference>
<keyword evidence="10" id="KW-1185">Reference proteome</keyword>
<dbReference type="Proteomes" id="UP000251135">
    <property type="component" value="Unassembled WGS sequence"/>
</dbReference>
<feature type="binding site" evidence="6">
    <location>
        <position position="169"/>
    </location>
    <ligand>
        <name>a divalent metal cation</name>
        <dbReference type="ChEBI" id="CHEBI:60240"/>
        <label>2</label>
        <note>catalytic</note>
    </ligand>
</feature>
<accession>A0A363D5J1</accession>
<feature type="binding site" evidence="6">
    <location>
        <position position="176"/>
    </location>
    <ligand>
        <name>substrate</name>
    </ligand>
</feature>
<feature type="binding site" evidence="6">
    <location>
        <position position="106"/>
    </location>
    <ligand>
        <name>a divalent metal cation</name>
        <dbReference type="ChEBI" id="CHEBI:60240"/>
        <label>2</label>
        <note>catalytic</note>
    </ligand>
</feature>
<dbReference type="RefSeq" id="WP_108557701.1">
    <property type="nucleotide sequence ID" value="NZ_MUXE01000001.1"/>
</dbReference>
<dbReference type="PANTHER" id="PTHR43330">
    <property type="entry name" value="METHIONINE AMINOPEPTIDASE"/>
    <property type="match status" value="1"/>
</dbReference>
<evidence type="ECO:0000256" key="4">
    <source>
        <dbReference type="ARBA" id="ARBA00022723"/>
    </source>
</evidence>
<comment type="similarity">
    <text evidence="6">Belongs to the peptidase M24A family. Methionine aminopeptidase type 1 subfamily.</text>
</comment>
<protein>
    <recommendedName>
        <fullName evidence="6 7">Methionine aminopeptidase</fullName>
        <shortName evidence="6">MAP</shortName>
        <shortName evidence="6">MetAP</shortName>
        <ecNumber evidence="6 7">3.4.11.18</ecNumber>
    </recommendedName>
    <alternativeName>
        <fullName evidence="6">Peptidase M</fullName>
    </alternativeName>
</protein>
<feature type="domain" description="Peptidase M24" evidence="8">
    <location>
        <begin position="12"/>
        <end position="241"/>
    </location>
</feature>
<dbReference type="PRINTS" id="PR00599">
    <property type="entry name" value="MAPEPTIDASE"/>
</dbReference>
<dbReference type="InterPro" id="IPR002467">
    <property type="entry name" value="Pept_M24A_MAP1"/>
</dbReference>
<dbReference type="InterPro" id="IPR001714">
    <property type="entry name" value="Pept_M24_MAP"/>
</dbReference>
<evidence type="ECO:0000259" key="8">
    <source>
        <dbReference type="Pfam" id="PF00557"/>
    </source>
</evidence>
<keyword evidence="4 6" id="KW-0479">Metal-binding</keyword>
<dbReference type="AlphaFoldDB" id="A0A363D5J1"/>
<evidence type="ECO:0000256" key="5">
    <source>
        <dbReference type="ARBA" id="ARBA00022801"/>
    </source>
</evidence>
<dbReference type="InterPro" id="IPR000994">
    <property type="entry name" value="Pept_M24"/>
</dbReference>
<feature type="binding site" evidence="6">
    <location>
        <position position="106"/>
    </location>
    <ligand>
        <name>a divalent metal cation</name>
        <dbReference type="ChEBI" id="CHEBI:60240"/>
        <label>1</label>
    </ligand>
</feature>
<keyword evidence="2 6" id="KW-0031">Aminopeptidase</keyword>
<name>A0A363D5J1_9BACT</name>
<dbReference type="InterPro" id="IPR036005">
    <property type="entry name" value="Creatinase/aminopeptidase-like"/>
</dbReference>
<dbReference type="GO" id="GO:0005829">
    <property type="term" value="C:cytosol"/>
    <property type="evidence" value="ECO:0007669"/>
    <property type="project" value="TreeGrafter"/>
</dbReference>
<comment type="cofactor">
    <cofactor evidence="6">
        <name>Co(2+)</name>
        <dbReference type="ChEBI" id="CHEBI:48828"/>
    </cofactor>
    <cofactor evidence="6">
        <name>Zn(2+)</name>
        <dbReference type="ChEBI" id="CHEBI:29105"/>
    </cofactor>
    <cofactor evidence="6">
        <name>Mn(2+)</name>
        <dbReference type="ChEBI" id="CHEBI:29035"/>
    </cofactor>
    <cofactor evidence="6">
        <name>Fe(2+)</name>
        <dbReference type="ChEBI" id="CHEBI:29033"/>
    </cofactor>
    <text evidence="6">Binds 2 divalent metal cations per subunit. Has a high-affinity and a low affinity metal-binding site. The true nature of the physiological cofactor is under debate. The enzyme is active with cobalt, zinc, manganese or divalent iron ions. Most likely, methionine aminopeptidases function as mononuclear Fe(2+)-metalloproteases under physiological conditions, and the catalytically relevant metal-binding site has been assigned to the histidine-containing high-affinity site.</text>
</comment>
<sequence>MAIPLRKPNEIEKLRTANIVVAKTLNFLSQTVKAGMTLKEVDTMGEKFLRNLGARPSFKGLYGFPAAICTSLNEVIIHGIPTDIILKEGDILGLDIGTEIDGWYGDSAITMPIGKVSKADEELIACSKDALYYAIDIIQEGMRFKELSKAIEDFIVSRGYQPLVRFCGHGIGRKPHEEPEIPNYLENGNAKSGPKIKNGMVFCIEPMICAKNRNPVILENGWDVVSADGLRGSHYEHTVAVIDGKAVILSNSED</sequence>
<gene>
    <name evidence="6" type="primary">map</name>
    <name evidence="9" type="ORF">B0174_00635</name>
</gene>
<dbReference type="EC" id="3.4.11.18" evidence="6 7"/>
<dbReference type="Gene3D" id="3.90.230.10">
    <property type="entry name" value="Creatinase/methionine aminopeptidase superfamily"/>
    <property type="match status" value="1"/>
</dbReference>
<organism evidence="9 10">
    <name type="scientific">Arcobacter caeni</name>
    <dbReference type="NCBI Taxonomy" id="1912877"/>
    <lineage>
        <taxon>Bacteria</taxon>
        <taxon>Pseudomonadati</taxon>
        <taxon>Campylobacterota</taxon>
        <taxon>Epsilonproteobacteria</taxon>
        <taxon>Campylobacterales</taxon>
        <taxon>Arcobacteraceae</taxon>
        <taxon>Arcobacter</taxon>
    </lineage>
</organism>
<feature type="binding site" evidence="6">
    <location>
        <position position="95"/>
    </location>
    <ligand>
        <name>a divalent metal cation</name>
        <dbReference type="ChEBI" id="CHEBI:60240"/>
        <label>1</label>
    </ligand>
</feature>
<dbReference type="GO" id="GO:0004239">
    <property type="term" value="F:initiator methionyl aminopeptidase activity"/>
    <property type="evidence" value="ECO:0007669"/>
    <property type="project" value="UniProtKB-UniRule"/>
</dbReference>
<evidence type="ECO:0000256" key="2">
    <source>
        <dbReference type="ARBA" id="ARBA00022438"/>
    </source>
</evidence>
<dbReference type="GO" id="GO:0006508">
    <property type="term" value="P:proteolysis"/>
    <property type="evidence" value="ECO:0007669"/>
    <property type="project" value="UniProtKB-KW"/>
</dbReference>
<evidence type="ECO:0000256" key="7">
    <source>
        <dbReference type="RuleBase" id="RU003653"/>
    </source>
</evidence>
<reference evidence="9 10" key="1">
    <citation type="submission" date="2017-02" db="EMBL/GenBank/DDBJ databases">
        <title>Arcobacter caeni sp. nov, a new Arcobacter species isolated from reclaimed water.</title>
        <authorList>
            <person name="Figueras M.J."/>
            <person name="Perez-Cataluna A."/>
            <person name="Salas-Masso N."/>
        </authorList>
    </citation>
    <scope>NUCLEOTIDE SEQUENCE [LARGE SCALE GENOMIC DNA]</scope>
    <source>
        <strain evidence="9 10">RW17-10</strain>
    </source>
</reference>
<dbReference type="SUPFAM" id="SSF55920">
    <property type="entry name" value="Creatinase/aminopeptidase"/>
    <property type="match status" value="1"/>
</dbReference>
<keyword evidence="5 6" id="KW-0378">Hydrolase</keyword>
<dbReference type="PANTHER" id="PTHR43330:SF27">
    <property type="entry name" value="METHIONINE AMINOPEPTIDASE"/>
    <property type="match status" value="1"/>
</dbReference>
<evidence type="ECO:0000256" key="6">
    <source>
        <dbReference type="HAMAP-Rule" id="MF_01974"/>
    </source>
</evidence>
<evidence type="ECO:0000313" key="9">
    <source>
        <dbReference type="EMBL" id="PUE66590.1"/>
    </source>
</evidence>
<dbReference type="GO" id="GO:0070006">
    <property type="term" value="F:metalloaminopeptidase activity"/>
    <property type="evidence" value="ECO:0007669"/>
    <property type="project" value="UniProtKB-UniRule"/>
</dbReference>
<evidence type="ECO:0000313" key="10">
    <source>
        <dbReference type="Proteomes" id="UP000251135"/>
    </source>
</evidence>
<dbReference type="HAMAP" id="MF_01974">
    <property type="entry name" value="MetAP_1"/>
    <property type="match status" value="1"/>
</dbReference>
<comment type="subunit">
    <text evidence="6">Monomer.</text>
</comment>
<evidence type="ECO:0000256" key="1">
    <source>
        <dbReference type="ARBA" id="ARBA00002521"/>
    </source>
</evidence>
<dbReference type="NCBIfam" id="TIGR00500">
    <property type="entry name" value="met_pdase_I"/>
    <property type="match status" value="1"/>
</dbReference>
<feature type="binding site" evidence="6">
    <location>
        <position position="78"/>
    </location>
    <ligand>
        <name>substrate</name>
    </ligand>
</feature>
<feature type="binding site" evidence="6">
    <location>
        <position position="236"/>
    </location>
    <ligand>
        <name>a divalent metal cation</name>
        <dbReference type="ChEBI" id="CHEBI:60240"/>
        <label>2</label>
        <note>catalytic</note>
    </ligand>
</feature>
<feature type="binding site" evidence="6">
    <location>
        <position position="236"/>
    </location>
    <ligand>
        <name>a divalent metal cation</name>
        <dbReference type="ChEBI" id="CHEBI:60240"/>
        <label>1</label>
    </ligand>
</feature>
<feature type="binding site" evidence="6">
    <location>
        <position position="205"/>
    </location>
    <ligand>
        <name>a divalent metal cation</name>
        <dbReference type="ChEBI" id="CHEBI:60240"/>
        <label>2</label>
        <note>catalytic</note>
    </ligand>
</feature>
<comment type="function">
    <text evidence="1 6">Removes the N-terminal methionine from nascent proteins. The N-terminal methionine is often cleaved when the second residue in the primary sequence is small and uncharged (Met-Ala-, Cys, Gly, Pro, Ser, Thr, or Val). Requires deformylation of the N(alpha)-formylated initiator methionine before it can be hydrolyzed.</text>
</comment>
<keyword evidence="3 6" id="KW-0645">Protease</keyword>
<dbReference type="Pfam" id="PF00557">
    <property type="entry name" value="Peptidase_M24"/>
    <property type="match status" value="1"/>
</dbReference>
<evidence type="ECO:0000256" key="3">
    <source>
        <dbReference type="ARBA" id="ARBA00022670"/>
    </source>
</evidence>
<dbReference type="EMBL" id="MUXE01000001">
    <property type="protein sequence ID" value="PUE66590.1"/>
    <property type="molecule type" value="Genomic_DNA"/>
</dbReference>
<dbReference type="OrthoDB" id="9802055at2"/>
<comment type="catalytic activity">
    <reaction evidence="6 7">
        <text>Release of N-terminal amino acids, preferentially methionine, from peptides and arylamides.</text>
        <dbReference type="EC" id="3.4.11.18"/>
    </reaction>
</comment>
<proteinExistence type="inferred from homology"/>